<dbReference type="GO" id="GO:0000978">
    <property type="term" value="F:RNA polymerase II cis-regulatory region sequence-specific DNA binding"/>
    <property type="evidence" value="ECO:0007669"/>
    <property type="project" value="TreeGrafter"/>
</dbReference>
<dbReference type="OrthoDB" id="6159439at2759"/>
<dbReference type="Pfam" id="PF00046">
    <property type="entry name" value="Homeodomain"/>
    <property type="match status" value="1"/>
</dbReference>
<evidence type="ECO:0000259" key="6">
    <source>
        <dbReference type="PROSITE" id="PS50071"/>
    </source>
</evidence>
<dbReference type="SMART" id="SM00389">
    <property type="entry name" value="HOX"/>
    <property type="match status" value="1"/>
</dbReference>
<dbReference type="InterPro" id="IPR001356">
    <property type="entry name" value="HD"/>
</dbReference>
<dbReference type="PROSITE" id="PS00027">
    <property type="entry name" value="HOMEOBOX_1"/>
    <property type="match status" value="1"/>
</dbReference>
<evidence type="ECO:0000256" key="4">
    <source>
        <dbReference type="PROSITE-ProRule" id="PRU00108"/>
    </source>
</evidence>
<keyword evidence="8" id="KW-1185">Reference proteome</keyword>
<feature type="non-terminal residue" evidence="7">
    <location>
        <position position="1"/>
    </location>
</feature>
<evidence type="ECO:0000313" key="8">
    <source>
        <dbReference type="Proteomes" id="UP000242474"/>
    </source>
</evidence>
<dbReference type="Gene3D" id="1.10.10.60">
    <property type="entry name" value="Homeodomain-like"/>
    <property type="match status" value="1"/>
</dbReference>
<dbReference type="PANTHER" id="PTHR24324">
    <property type="entry name" value="HOMEOBOX PROTEIN HHEX"/>
    <property type="match status" value="1"/>
</dbReference>
<dbReference type="AlphaFoldDB" id="A0A2G5B4L6"/>
<dbReference type="PROSITE" id="PS50071">
    <property type="entry name" value="HOMEOBOX_2"/>
    <property type="match status" value="1"/>
</dbReference>
<evidence type="ECO:0000256" key="2">
    <source>
        <dbReference type="ARBA" id="ARBA00023155"/>
    </source>
</evidence>
<dbReference type="Proteomes" id="UP000242474">
    <property type="component" value="Unassembled WGS sequence"/>
</dbReference>
<keyword evidence="1 4" id="KW-0238">DNA-binding</keyword>
<evidence type="ECO:0000256" key="1">
    <source>
        <dbReference type="ARBA" id="ARBA00023125"/>
    </source>
</evidence>
<protein>
    <submittedName>
        <fullName evidence="7">Homeodomain-like protein</fullName>
    </submittedName>
</protein>
<dbReference type="InterPro" id="IPR009057">
    <property type="entry name" value="Homeodomain-like_sf"/>
</dbReference>
<dbReference type="STRING" id="763665.A0A2G5B4L6"/>
<sequence>KHRRRTTKEQLSLLEGTFKSTPKPSSEVRKSLAVSLRMTAREVQIWFQNRRAKQK</sequence>
<feature type="domain" description="Homeobox" evidence="6">
    <location>
        <begin position="1"/>
        <end position="55"/>
    </location>
</feature>
<reference evidence="7 8" key="1">
    <citation type="journal article" date="2015" name="Genome Biol. Evol.">
        <title>Phylogenomic analyses indicate that early fungi evolved digesting cell walls of algal ancestors of land plants.</title>
        <authorList>
            <person name="Chang Y."/>
            <person name="Wang S."/>
            <person name="Sekimoto S."/>
            <person name="Aerts A.L."/>
            <person name="Choi C."/>
            <person name="Clum A."/>
            <person name="LaButti K.M."/>
            <person name="Lindquist E.A."/>
            <person name="Yee Ngan C."/>
            <person name="Ohm R.A."/>
            <person name="Salamov A.A."/>
            <person name="Grigoriev I.V."/>
            <person name="Spatafora J.W."/>
            <person name="Berbee M.L."/>
        </authorList>
    </citation>
    <scope>NUCLEOTIDE SEQUENCE [LARGE SCALE GENOMIC DNA]</scope>
    <source>
        <strain evidence="7 8">NRRL 1564</strain>
    </source>
</reference>
<gene>
    <name evidence="7" type="ORF">COEREDRAFT_35827</name>
</gene>
<keyword evidence="3 4" id="KW-0539">Nucleus</keyword>
<feature type="non-terminal residue" evidence="7">
    <location>
        <position position="55"/>
    </location>
</feature>
<dbReference type="GO" id="GO:0030154">
    <property type="term" value="P:cell differentiation"/>
    <property type="evidence" value="ECO:0007669"/>
    <property type="project" value="TreeGrafter"/>
</dbReference>
<dbReference type="EMBL" id="KZ303524">
    <property type="protein sequence ID" value="PIA13946.1"/>
    <property type="molecule type" value="Genomic_DNA"/>
</dbReference>
<organism evidence="7 8">
    <name type="scientific">Coemansia reversa (strain ATCC 12441 / NRRL 1564)</name>
    <dbReference type="NCBI Taxonomy" id="763665"/>
    <lineage>
        <taxon>Eukaryota</taxon>
        <taxon>Fungi</taxon>
        <taxon>Fungi incertae sedis</taxon>
        <taxon>Zoopagomycota</taxon>
        <taxon>Kickxellomycotina</taxon>
        <taxon>Kickxellomycetes</taxon>
        <taxon>Kickxellales</taxon>
        <taxon>Kickxellaceae</taxon>
        <taxon>Coemansia</taxon>
    </lineage>
</organism>
<dbReference type="GO" id="GO:0005634">
    <property type="term" value="C:nucleus"/>
    <property type="evidence" value="ECO:0007669"/>
    <property type="project" value="UniProtKB-SubCell"/>
</dbReference>
<dbReference type="CDD" id="cd00086">
    <property type="entry name" value="homeodomain"/>
    <property type="match status" value="1"/>
</dbReference>
<dbReference type="PANTHER" id="PTHR24324:SF9">
    <property type="entry name" value="HOMEOBOX DOMAIN-CONTAINING PROTEIN"/>
    <property type="match status" value="1"/>
</dbReference>
<keyword evidence="2 4" id="KW-0371">Homeobox</keyword>
<comment type="subcellular location">
    <subcellularLocation>
        <location evidence="4 5">Nucleus</location>
    </subcellularLocation>
</comment>
<evidence type="ECO:0000256" key="5">
    <source>
        <dbReference type="RuleBase" id="RU000682"/>
    </source>
</evidence>
<evidence type="ECO:0000256" key="3">
    <source>
        <dbReference type="ARBA" id="ARBA00023242"/>
    </source>
</evidence>
<dbReference type="InterPro" id="IPR051000">
    <property type="entry name" value="Homeobox_DNA-bind_prot"/>
</dbReference>
<dbReference type="SUPFAM" id="SSF46689">
    <property type="entry name" value="Homeodomain-like"/>
    <property type="match status" value="1"/>
</dbReference>
<dbReference type="InterPro" id="IPR017970">
    <property type="entry name" value="Homeobox_CS"/>
</dbReference>
<name>A0A2G5B4L6_COERN</name>
<proteinExistence type="predicted"/>
<evidence type="ECO:0000313" key="7">
    <source>
        <dbReference type="EMBL" id="PIA13946.1"/>
    </source>
</evidence>
<dbReference type="GO" id="GO:0000981">
    <property type="term" value="F:DNA-binding transcription factor activity, RNA polymerase II-specific"/>
    <property type="evidence" value="ECO:0007669"/>
    <property type="project" value="InterPro"/>
</dbReference>
<accession>A0A2G5B4L6</accession>